<keyword evidence="6 12" id="KW-0067">ATP-binding</keyword>
<evidence type="ECO:0000313" key="15">
    <source>
        <dbReference type="Proteomes" id="UP000580856"/>
    </source>
</evidence>
<protein>
    <recommendedName>
        <fullName evidence="12">ATP synthase subunit beta</fullName>
        <ecNumber evidence="12">7.1.2.2</ecNumber>
    </recommendedName>
    <alternativeName>
        <fullName evidence="12">ATP synthase F1 sector subunit beta</fullName>
    </alternativeName>
    <alternativeName>
        <fullName evidence="12">F-ATPase subunit beta</fullName>
    </alternativeName>
</protein>
<evidence type="ECO:0000256" key="3">
    <source>
        <dbReference type="ARBA" id="ARBA00022448"/>
    </source>
</evidence>
<comment type="similarity">
    <text evidence="2 12">Belongs to the ATPase alpha/beta chains family.</text>
</comment>
<dbReference type="GO" id="GO:0045259">
    <property type="term" value="C:proton-transporting ATP synthase complex"/>
    <property type="evidence" value="ECO:0007669"/>
    <property type="project" value="UniProtKB-KW"/>
</dbReference>
<dbReference type="InterPro" id="IPR036121">
    <property type="entry name" value="ATPase_F1/V1/A1_a/bsu_N_sf"/>
</dbReference>
<dbReference type="SUPFAM" id="SSF47917">
    <property type="entry name" value="C-terminal domain of alpha and beta subunits of F1 ATP synthase"/>
    <property type="match status" value="1"/>
</dbReference>
<dbReference type="Proteomes" id="UP000580856">
    <property type="component" value="Unassembled WGS sequence"/>
</dbReference>
<dbReference type="Gene3D" id="1.10.1140.10">
    <property type="entry name" value="Bovine Mitochondrial F1-atpase, Atp Synthase Beta Chain, Chain D, domain 3"/>
    <property type="match status" value="1"/>
</dbReference>
<dbReference type="SUPFAM" id="SSF52540">
    <property type="entry name" value="P-loop containing nucleoside triphosphate hydrolases"/>
    <property type="match status" value="1"/>
</dbReference>
<evidence type="ECO:0000256" key="1">
    <source>
        <dbReference type="ARBA" id="ARBA00004370"/>
    </source>
</evidence>
<evidence type="ECO:0000256" key="4">
    <source>
        <dbReference type="ARBA" id="ARBA00022741"/>
    </source>
</evidence>
<dbReference type="GO" id="GO:0005886">
    <property type="term" value="C:plasma membrane"/>
    <property type="evidence" value="ECO:0007669"/>
    <property type="project" value="UniProtKB-SubCell"/>
</dbReference>
<dbReference type="InterPro" id="IPR020003">
    <property type="entry name" value="ATPase_a/bsu_AS"/>
</dbReference>
<dbReference type="NCBIfam" id="TIGR01039">
    <property type="entry name" value="atpD"/>
    <property type="match status" value="1"/>
</dbReference>
<keyword evidence="9 12" id="KW-0472">Membrane</keyword>
<dbReference type="CDD" id="cd01133">
    <property type="entry name" value="F1-ATPase_beta_CD"/>
    <property type="match status" value="1"/>
</dbReference>
<dbReference type="PANTHER" id="PTHR15184:SF71">
    <property type="entry name" value="ATP SYNTHASE SUBUNIT BETA, MITOCHONDRIAL"/>
    <property type="match status" value="1"/>
</dbReference>
<keyword evidence="12" id="KW-1003">Cell membrane</keyword>
<feature type="domain" description="AAA+ ATPase" evidence="13">
    <location>
        <begin position="148"/>
        <end position="333"/>
    </location>
</feature>
<evidence type="ECO:0000256" key="7">
    <source>
        <dbReference type="ARBA" id="ARBA00022967"/>
    </source>
</evidence>
<name>A0A846QSC2_9BACT</name>
<keyword evidence="3 12" id="KW-0813">Transport</keyword>
<evidence type="ECO:0000256" key="8">
    <source>
        <dbReference type="ARBA" id="ARBA00023065"/>
    </source>
</evidence>
<sequence>MTASRTGNGTFEGVVDAVRGGVVDASFDGELPPLRTLLRAGPQGAAVLEAAAHLDRARVRCIALTPVQGLARGDVVRGEGRTLEAPVGDALLGRVFNVFGDPIDGKPAPEAERHSVHASPAPLSERVAGEEFFPTGIKVIDLLAPLERGGKAGMFGGAGVGKTVVITELINNMAGRHKGVSIFCGIGERCREGEELYRDMVDSGVMASTVMVFGQMNEPPGARFRVGLPAMTMAEHFRDAEGRDVLLLIDNIFRFIQAGMELSGLMGRLPSRLGYQPTMATELAELEERISSSRRAAITSIQAVYVPADDLTDPSAVHTFAHLSASIVLSRKRAGEGLYPAVDPLQSSSRMLSADVVGQRHYDVAREVRRTLATYEELKDIIAMLGLEELSRDDRRTVFRARRLERFLTQPFFTTRHFTGLDGRMVDPEKTVEGCARILDDEFADMPESALYMIGEVDEAHGRGGAS</sequence>
<keyword evidence="11 12" id="KW-0066">ATP synthesis</keyword>
<keyword evidence="15" id="KW-1185">Reference proteome</keyword>
<dbReference type="SUPFAM" id="SSF50615">
    <property type="entry name" value="N-terminal domain of alpha and beta subunits of F1 ATP synthase"/>
    <property type="match status" value="1"/>
</dbReference>
<dbReference type="CDD" id="cd18110">
    <property type="entry name" value="ATP-synt_F1_beta_C"/>
    <property type="match status" value="1"/>
</dbReference>
<comment type="catalytic activity">
    <reaction evidence="12">
        <text>ATP + H2O + 4 H(+)(in) = ADP + phosphate + 5 H(+)(out)</text>
        <dbReference type="Rhea" id="RHEA:57720"/>
        <dbReference type="ChEBI" id="CHEBI:15377"/>
        <dbReference type="ChEBI" id="CHEBI:15378"/>
        <dbReference type="ChEBI" id="CHEBI:30616"/>
        <dbReference type="ChEBI" id="CHEBI:43474"/>
        <dbReference type="ChEBI" id="CHEBI:456216"/>
        <dbReference type="EC" id="7.1.2.2"/>
    </reaction>
</comment>
<comment type="function">
    <text evidence="12">Produces ATP from ADP in the presence of a proton gradient across the membrane. The catalytic sites are hosted primarily by the beta subunits.</text>
</comment>
<dbReference type="InterPro" id="IPR050053">
    <property type="entry name" value="ATPase_alpha/beta_chains"/>
</dbReference>
<keyword evidence="5 12" id="KW-0375">Hydrogen ion transport</keyword>
<reference evidence="14 15" key="1">
    <citation type="submission" date="2020-03" db="EMBL/GenBank/DDBJ databases">
        <title>Genomic Encyclopedia of Type Strains, Phase IV (KMG-IV): sequencing the most valuable type-strain genomes for metagenomic binning, comparative biology and taxonomic classification.</title>
        <authorList>
            <person name="Goeker M."/>
        </authorList>
    </citation>
    <scope>NUCLEOTIDE SEQUENCE [LARGE SCALE GENOMIC DNA]</scope>
    <source>
        <strain evidence="14 15">DSM 24233</strain>
    </source>
</reference>
<evidence type="ECO:0000256" key="9">
    <source>
        <dbReference type="ARBA" id="ARBA00023136"/>
    </source>
</evidence>
<dbReference type="Pfam" id="PF02874">
    <property type="entry name" value="ATP-synt_ab_N"/>
    <property type="match status" value="1"/>
</dbReference>
<dbReference type="HAMAP" id="MF_01347">
    <property type="entry name" value="ATP_synth_beta_bact"/>
    <property type="match status" value="1"/>
</dbReference>
<dbReference type="Pfam" id="PF00006">
    <property type="entry name" value="ATP-synt_ab"/>
    <property type="match status" value="1"/>
</dbReference>
<accession>A0A846QSC2</accession>
<dbReference type="InterPro" id="IPR027417">
    <property type="entry name" value="P-loop_NTPase"/>
</dbReference>
<dbReference type="GO" id="GO:0046961">
    <property type="term" value="F:proton-transporting ATPase activity, rotational mechanism"/>
    <property type="evidence" value="ECO:0007669"/>
    <property type="project" value="InterPro"/>
</dbReference>
<dbReference type="InterPro" id="IPR003593">
    <property type="entry name" value="AAA+_ATPase"/>
</dbReference>
<evidence type="ECO:0000259" key="13">
    <source>
        <dbReference type="SMART" id="SM00382"/>
    </source>
</evidence>
<comment type="subcellular location">
    <subcellularLocation>
        <location evidence="12">Cell membrane</location>
        <topology evidence="12">Peripheral membrane protein</topology>
    </subcellularLocation>
    <subcellularLocation>
        <location evidence="1">Membrane</location>
    </subcellularLocation>
</comment>
<keyword evidence="10 12" id="KW-0139">CF(1)</keyword>
<dbReference type="PROSITE" id="PS00152">
    <property type="entry name" value="ATPASE_ALPHA_BETA"/>
    <property type="match status" value="1"/>
</dbReference>
<gene>
    <name evidence="12" type="primary">atpD</name>
    <name evidence="14" type="ORF">GGQ74_001747</name>
</gene>
<dbReference type="InterPro" id="IPR005722">
    <property type="entry name" value="ATP_synth_F1_bsu"/>
</dbReference>
<evidence type="ECO:0000256" key="6">
    <source>
        <dbReference type="ARBA" id="ARBA00022840"/>
    </source>
</evidence>
<dbReference type="InterPro" id="IPR055190">
    <property type="entry name" value="ATP-synt_VA_C"/>
</dbReference>
<keyword evidence="7 12" id="KW-1278">Translocase</keyword>
<dbReference type="InterPro" id="IPR017691">
    <property type="entry name" value="Alt_ATPase_F1_bsu"/>
</dbReference>
<dbReference type="Gene3D" id="3.40.50.300">
    <property type="entry name" value="P-loop containing nucleotide triphosphate hydrolases"/>
    <property type="match status" value="1"/>
</dbReference>
<dbReference type="EMBL" id="JAATJA010000002">
    <property type="protein sequence ID" value="NJB68074.1"/>
    <property type="molecule type" value="Genomic_DNA"/>
</dbReference>
<organism evidence="14 15">
    <name type="scientific">Desulfobaculum xiamenense</name>
    <dbReference type="NCBI Taxonomy" id="995050"/>
    <lineage>
        <taxon>Bacteria</taxon>
        <taxon>Pseudomonadati</taxon>
        <taxon>Thermodesulfobacteriota</taxon>
        <taxon>Desulfovibrionia</taxon>
        <taxon>Desulfovibrionales</taxon>
        <taxon>Desulfovibrionaceae</taxon>
        <taxon>Desulfobaculum</taxon>
    </lineage>
</organism>
<dbReference type="SMART" id="SM00382">
    <property type="entry name" value="AAA"/>
    <property type="match status" value="1"/>
</dbReference>
<dbReference type="EC" id="7.1.2.2" evidence="12"/>
<dbReference type="GO" id="GO:0046933">
    <property type="term" value="F:proton-transporting ATP synthase activity, rotational mechanism"/>
    <property type="evidence" value="ECO:0007669"/>
    <property type="project" value="UniProtKB-UniRule"/>
</dbReference>
<keyword evidence="4 12" id="KW-0547">Nucleotide-binding</keyword>
<dbReference type="InterPro" id="IPR000194">
    <property type="entry name" value="ATPase_F1/V1/A1_a/bsu_nucl-bd"/>
</dbReference>
<dbReference type="Gene3D" id="2.40.10.170">
    <property type="match status" value="1"/>
</dbReference>
<dbReference type="FunFam" id="3.40.50.300:FF:001630">
    <property type="entry name" value="ATP synthase subunit beta"/>
    <property type="match status" value="1"/>
</dbReference>
<evidence type="ECO:0000256" key="10">
    <source>
        <dbReference type="ARBA" id="ARBA00023196"/>
    </source>
</evidence>
<dbReference type="AlphaFoldDB" id="A0A846QSC2"/>
<evidence type="ECO:0000313" key="14">
    <source>
        <dbReference type="EMBL" id="NJB68074.1"/>
    </source>
</evidence>
<evidence type="ECO:0000256" key="11">
    <source>
        <dbReference type="ARBA" id="ARBA00023310"/>
    </source>
</evidence>
<dbReference type="NCBIfam" id="TIGR03305">
    <property type="entry name" value="alt_F1F0_F1_bet"/>
    <property type="match status" value="1"/>
</dbReference>
<dbReference type="InterPro" id="IPR004100">
    <property type="entry name" value="ATPase_F1/V1/A1_a/bsu_N"/>
</dbReference>
<evidence type="ECO:0000256" key="5">
    <source>
        <dbReference type="ARBA" id="ARBA00022781"/>
    </source>
</evidence>
<dbReference type="GO" id="GO:0005524">
    <property type="term" value="F:ATP binding"/>
    <property type="evidence" value="ECO:0007669"/>
    <property type="project" value="UniProtKB-UniRule"/>
</dbReference>
<proteinExistence type="inferred from homology"/>
<dbReference type="PANTHER" id="PTHR15184">
    <property type="entry name" value="ATP SYNTHASE"/>
    <property type="match status" value="1"/>
</dbReference>
<evidence type="ECO:0000256" key="12">
    <source>
        <dbReference type="HAMAP-Rule" id="MF_01347"/>
    </source>
</evidence>
<feature type="binding site" evidence="12">
    <location>
        <begin position="156"/>
        <end position="163"/>
    </location>
    <ligand>
        <name>ATP</name>
        <dbReference type="ChEBI" id="CHEBI:30616"/>
    </ligand>
</feature>
<keyword evidence="8 12" id="KW-0406">Ion transport</keyword>
<dbReference type="InterPro" id="IPR024034">
    <property type="entry name" value="ATPase_F1/V1_b/a_C"/>
</dbReference>
<dbReference type="RefSeq" id="WP_167941169.1">
    <property type="nucleotide sequence ID" value="NZ_JAATJA010000002.1"/>
</dbReference>
<evidence type="ECO:0000256" key="2">
    <source>
        <dbReference type="ARBA" id="ARBA00008936"/>
    </source>
</evidence>
<comment type="caution">
    <text evidence="14">The sequence shown here is derived from an EMBL/GenBank/DDBJ whole genome shotgun (WGS) entry which is preliminary data.</text>
</comment>
<dbReference type="Pfam" id="PF22919">
    <property type="entry name" value="ATP-synt_VA_C"/>
    <property type="match status" value="1"/>
</dbReference>